<dbReference type="EMBL" id="GBXM01022642">
    <property type="protein sequence ID" value="JAH85935.1"/>
    <property type="molecule type" value="Transcribed_RNA"/>
</dbReference>
<feature type="domain" description="Myb/SANT-like DNA-binding" evidence="2">
    <location>
        <begin position="16"/>
        <end position="53"/>
    </location>
</feature>
<organism evidence="3">
    <name type="scientific">Anguilla anguilla</name>
    <name type="common">European freshwater eel</name>
    <name type="synonym">Muraena anguilla</name>
    <dbReference type="NCBI Taxonomy" id="7936"/>
    <lineage>
        <taxon>Eukaryota</taxon>
        <taxon>Metazoa</taxon>
        <taxon>Chordata</taxon>
        <taxon>Craniata</taxon>
        <taxon>Vertebrata</taxon>
        <taxon>Euteleostomi</taxon>
        <taxon>Actinopterygii</taxon>
        <taxon>Neopterygii</taxon>
        <taxon>Teleostei</taxon>
        <taxon>Anguilliformes</taxon>
        <taxon>Anguillidae</taxon>
        <taxon>Anguilla</taxon>
    </lineage>
</organism>
<dbReference type="AlphaFoldDB" id="A0A0E9W8N5"/>
<evidence type="ECO:0000256" key="1">
    <source>
        <dbReference type="SAM" id="MobiDB-lite"/>
    </source>
</evidence>
<evidence type="ECO:0000313" key="3">
    <source>
        <dbReference type="EMBL" id="JAH85935.1"/>
    </source>
</evidence>
<reference evidence="3" key="1">
    <citation type="submission" date="2014-11" db="EMBL/GenBank/DDBJ databases">
        <authorList>
            <person name="Amaro Gonzalez C."/>
        </authorList>
    </citation>
    <scope>NUCLEOTIDE SEQUENCE</scope>
</reference>
<reference evidence="3" key="2">
    <citation type="journal article" date="2015" name="Fish Shellfish Immunol.">
        <title>Early steps in the European eel (Anguilla anguilla)-Vibrio vulnificus interaction in the gills: Role of the RtxA13 toxin.</title>
        <authorList>
            <person name="Callol A."/>
            <person name="Pajuelo D."/>
            <person name="Ebbesson L."/>
            <person name="Teles M."/>
            <person name="MacKenzie S."/>
            <person name="Amaro C."/>
        </authorList>
    </citation>
    <scope>NUCLEOTIDE SEQUENCE</scope>
</reference>
<name>A0A0E9W8N5_ANGAN</name>
<feature type="region of interest" description="Disordered" evidence="1">
    <location>
        <begin position="1"/>
        <end position="24"/>
    </location>
</feature>
<protein>
    <recommendedName>
        <fullName evidence="2">Myb/SANT-like DNA-binding domain-containing protein</fullName>
    </recommendedName>
</protein>
<dbReference type="InterPro" id="IPR028002">
    <property type="entry name" value="Myb_DNA-bind_5"/>
</dbReference>
<accession>A0A0E9W8N5</accession>
<proteinExistence type="predicted"/>
<dbReference type="Pfam" id="PF13873">
    <property type="entry name" value="Myb_DNA-bind_5"/>
    <property type="match status" value="1"/>
</dbReference>
<evidence type="ECO:0000259" key="2">
    <source>
        <dbReference type="Pfam" id="PF13873"/>
    </source>
</evidence>
<sequence length="72" mass="8338">MPKQKSKNGGAPDSKRKKNLSSSEVEVLLREVNSKRPVIFSRVSSGYRITQKRCMGCYYSFSERCIRRRAHN</sequence>